<keyword evidence="4" id="KW-0472">Membrane</keyword>
<dbReference type="PANTHER" id="PTHR44858:SF1">
    <property type="entry name" value="UDP-N-ACETYLGLUCOSAMINE--PEPTIDE N-ACETYLGLUCOSAMINYLTRANSFERASE SPINDLY-RELATED"/>
    <property type="match status" value="1"/>
</dbReference>
<evidence type="ECO:0000256" key="4">
    <source>
        <dbReference type="SAM" id="Phobius"/>
    </source>
</evidence>
<dbReference type="PROSITE" id="PS50005">
    <property type="entry name" value="TPR"/>
    <property type="match status" value="2"/>
</dbReference>
<protein>
    <submittedName>
        <fullName evidence="5">Tetratricopeptide repeat protein</fullName>
    </submittedName>
</protein>
<accession>A0A9X9S4H0</accession>
<dbReference type="PROSITE" id="PS50293">
    <property type="entry name" value="TPR_REGION"/>
    <property type="match status" value="1"/>
</dbReference>
<dbReference type="AlphaFoldDB" id="A0A9X9S4H0"/>
<dbReference type="RefSeq" id="WP_268186597.1">
    <property type="nucleotide sequence ID" value="NZ_CP113361.1"/>
</dbReference>
<dbReference type="EMBL" id="CP113361">
    <property type="protein sequence ID" value="WAI01371.1"/>
    <property type="molecule type" value="Genomic_DNA"/>
</dbReference>
<evidence type="ECO:0000313" key="6">
    <source>
        <dbReference type="Proteomes" id="UP001163096"/>
    </source>
</evidence>
<feature type="repeat" description="TPR" evidence="3">
    <location>
        <begin position="119"/>
        <end position="152"/>
    </location>
</feature>
<dbReference type="GeneID" id="76833517"/>
<dbReference type="KEGG" id="mou:OU421_00405"/>
<keyword evidence="4" id="KW-0812">Transmembrane</keyword>
<evidence type="ECO:0000256" key="3">
    <source>
        <dbReference type="PROSITE-ProRule" id="PRU00339"/>
    </source>
</evidence>
<keyword evidence="2 3" id="KW-0802">TPR repeat</keyword>
<keyword evidence="6" id="KW-1185">Reference proteome</keyword>
<dbReference type="SMART" id="SM00028">
    <property type="entry name" value="TPR"/>
    <property type="match status" value="4"/>
</dbReference>
<dbReference type="InterPro" id="IPR050498">
    <property type="entry name" value="Ycf3"/>
</dbReference>
<feature type="transmembrane region" description="Helical" evidence="4">
    <location>
        <begin position="248"/>
        <end position="268"/>
    </location>
</feature>
<evidence type="ECO:0000256" key="1">
    <source>
        <dbReference type="ARBA" id="ARBA00022737"/>
    </source>
</evidence>
<gene>
    <name evidence="5" type="ORF">OU421_00405</name>
</gene>
<dbReference type="InterPro" id="IPR011990">
    <property type="entry name" value="TPR-like_helical_dom_sf"/>
</dbReference>
<name>A0A9X9S4H0_METOG</name>
<keyword evidence="4" id="KW-1133">Transmembrane helix</keyword>
<evidence type="ECO:0000256" key="2">
    <source>
        <dbReference type="ARBA" id="ARBA00022803"/>
    </source>
</evidence>
<dbReference type="PANTHER" id="PTHR44858">
    <property type="entry name" value="TETRATRICOPEPTIDE REPEAT PROTEIN 6"/>
    <property type="match status" value="1"/>
</dbReference>
<dbReference type="Proteomes" id="UP001163096">
    <property type="component" value="Chromosome"/>
</dbReference>
<organism evidence="5 6">
    <name type="scientific">Methanogenium organophilum</name>
    <dbReference type="NCBI Taxonomy" id="2199"/>
    <lineage>
        <taxon>Archaea</taxon>
        <taxon>Methanobacteriati</taxon>
        <taxon>Methanobacteriota</taxon>
        <taxon>Stenosarchaea group</taxon>
        <taxon>Methanomicrobia</taxon>
        <taxon>Methanomicrobiales</taxon>
        <taxon>Methanomicrobiaceae</taxon>
        <taxon>Methanogenium</taxon>
    </lineage>
</organism>
<dbReference type="SUPFAM" id="SSF48452">
    <property type="entry name" value="TPR-like"/>
    <property type="match status" value="1"/>
</dbReference>
<dbReference type="Pfam" id="PF13432">
    <property type="entry name" value="TPR_16"/>
    <property type="match status" value="2"/>
</dbReference>
<dbReference type="InterPro" id="IPR019734">
    <property type="entry name" value="TPR_rpt"/>
</dbReference>
<dbReference type="Gene3D" id="1.25.40.10">
    <property type="entry name" value="Tetratricopeptide repeat domain"/>
    <property type="match status" value="1"/>
</dbReference>
<keyword evidence="1" id="KW-0677">Repeat</keyword>
<proteinExistence type="predicted"/>
<sequence>MKNTTSPNRALRALLALLLIAGLAIISAHPAAAAGPTATGLTAVPAELNITRATATMNTAFDEGNWPRAAAYAELITKNDENAPADVWCKWGYSLRKMGKYDEALAAATVSIEKNPDDAAALLNRGYTYLALGEYQNARLDAEEALQIEPDSASAYNIIASGLLGEGDAKNALVAVDTALALQPDHVNYLNTKGVILMELGKYSDAVTTLTRAVELQDTYIAPYPDAIPPEENLRTAQKLYDENQAPVGLIIAAAALILIIGAGAIFLQKRK</sequence>
<feature type="repeat" description="TPR" evidence="3">
    <location>
        <begin position="85"/>
        <end position="118"/>
    </location>
</feature>
<evidence type="ECO:0000313" key="5">
    <source>
        <dbReference type="EMBL" id="WAI01371.1"/>
    </source>
</evidence>
<reference evidence="5" key="1">
    <citation type="submission" date="2022-11" db="EMBL/GenBank/DDBJ databases">
        <title>Complete genome sequence of Methanogenium organophilum DSM 3596.</title>
        <authorList>
            <person name="Chen S.-C."/>
            <person name="Lai S.-J."/>
            <person name="You Y.-T."/>
        </authorList>
    </citation>
    <scope>NUCLEOTIDE SEQUENCE</scope>
    <source>
        <strain evidence="5">DSM 3596</strain>
    </source>
</reference>